<organism evidence="1 2">
    <name type="scientific">Saguinus oedipus</name>
    <name type="common">Cotton-top tamarin</name>
    <name type="synonym">Oedipomidas oedipus</name>
    <dbReference type="NCBI Taxonomy" id="9490"/>
    <lineage>
        <taxon>Eukaryota</taxon>
        <taxon>Metazoa</taxon>
        <taxon>Chordata</taxon>
        <taxon>Craniata</taxon>
        <taxon>Vertebrata</taxon>
        <taxon>Euteleostomi</taxon>
        <taxon>Mammalia</taxon>
        <taxon>Eutheria</taxon>
        <taxon>Euarchontoglires</taxon>
        <taxon>Primates</taxon>
        <taxon>Haplorrhini</taxon>
        <taxon>Platyrrhini</taxon>
        <taxon>Cebidae</taxon>
        <taxon>Callitrichinae</taxon>
        <taxon>Saguinus</taxon>
    </lineage>
</organism>
<dbReference type="EMBL" id="JASSZA010000001">
    <property type="protein sequence ID" value="KAK2119709.1"/>
    <property type="molecule type" value="Genomic_DNA"/>
</dbReference>
<protein>
    <submittedName>
        <fullName evidence="1">Uncharacterized protein</fullName>
    </submittedName>
</protein>
<dbReference type="Proteomes" id="UP001266305">
    <property type="component" value="Unassembled WGS sequence"/>
</dbReference>
<sequence>DLPKLLLEPLALETAAYLPSQQRAEQASECYFYCNETKPYNLSADPFVSYCPPPTTFE</sequence>
<name>A0ABQ9WFD0_SAGOE</name>
<evidence type="ECO:0000313" key="2">
    <source>
        <dbReference type="Proteomes" id="UP001266305"/>
    </source>
</evidence>
<feature type="non-terminal residue" evidence="1">
    <location>
        <position position="1"/>
    </location>
</feature>
<keyword evidence="2" id="KW-1185">Reference proteome</keyword>
<comment type="caution">
    <text evidence="1">The sequence shown here is derived from an EMBL/GenBank/DDBJ whole genome shotgun (WGS) entry which is preliminary data.</text>
</comment>
<reference evidence="1 2" key="1">
    <citation type="submission" date="2023-05" db="EMBL/GenBank/DDBJ databases">
        <title>B98-5 Cell Line De Novo Hybrid Assembly: An Optical Mapping Approach.</title>
        <authorList>
            <person name="Kananen K."/>
            <person name="Auerbach J.A."/>
            <person name="Kautto E."/>
            <person name="Blachly J.S."/>
        </authorList>
    </citation>
    <scope>NUCLEOTIDE SEQUENCE [LARGE SCALE GENOMIC DNA]</scope>
    <source>
        <strain evidence="1">B95-8</strain>
        <tissue evidence="1">Cell line</tissue>
    </source>
</reference>
<evidence type="ECO:0000313" key="1">
    <source>
        <dbReference type="EMBL" id="KAK2119709.1"/>
    </source>
</evidence>
<proteinExistence type="predicted"/>
<gene>
    <name evidence="1" type="ORF">P7K49_001095</name>
</gene>
<accession>A0ABQ9WFD0</accession>